<feature type="transmembrane region" description="Helical" evidence="1">
    <location>
        <begin position="718"/>
        <end position="738"/>
    </location>
</feature>
<feature type="transmembrane region" description="Helical" evidence="1">
    <location>
        <begin position="866"/>
        <end position="884"/>
    </location>
</feature>
<feature type="domain" description="Amine oxidase" evidence="2">
    <location>
        <begin position="38"/>
        <end position="292"/>
    </location>
</feature>
<dbReference type="VEuPathDB" id="FungiDB:H310_14130"/>
<name>A0A3R6WMZ2_9STRA</name>
<feature type="transmembrane region" description="Helical" evidence="1">
    <location>
        <begin position="891"/>
        <end position="911"/>
    </location>
</feature>
<dbReference type="Gene3D" id="3.50.50.60">
    <property type="entry name" value="FAD/NAD(P)-binding domain"/>
    <property type="match status" value="1"/>
</dbReference>
<dbReference type="Proteomes" id="UP000285060">
    <property type="component" value="Unassembled WGS sequence"/>
</dbReference>
<reference evidence="3 4" key="1">
    <citation type="submission" date="2018-08" db="EMBL/GenBank/DDBJ databases">
        <title>Aphanomyces genome sequencing and annotation.</title>
        <authorList>
            <person name="Minardi D."/>
            <person name="Oidtmann B."/>
            <person name="Van Der Giezen M."/>
            <person name="Studholme D.J."/>
        </authorList>
    </citation>
    <scope>NUCLEOTIDE SEQUENCE [LARGE SCALE GENOMIC DNA]</scope>
    <source>
        <strain evidence="3 4">NJM0002</strain>
    </source>
</reference>
<dbReference type="InterPro" id="IPR029063">
    <property type="entry name" value="SAM-dependent_MTases_sf"/>
</dbReference>
<feature type="transmembrane region" description="Helical" evidence="1">
    <location>
        <begin position="694"/>
        <end position="711"/>
    </location>
</feature>
<evidence type="ECO:0000259" key="2">
    <source>
        <dbReference type="Pfam" id="PF01593"/>
    </source>
</evidence>
<dbReference type="Pfam" id="PF02353">
    <property type="entry name" value="CMAS"/>
    <property type="match status" value="1"/>
</dbReference>
<dbReference type="SUPFAM" id="SSF51905">
    <property type="entry name" value="FAD/NAD(P)-binding domain"/>
    <property type="match status" value="1"/>
</dbReference>
<dbReference type="EMBL" id="QUSY01000275">
    <property type="protein sequence ID" value="RHY30782.1"/>
    <property type="molecule type" value="Genomic_DNA"/>
</dbReference>
<dbReference type="GO" id="GO:0016491">
    <property type="term" value="F:oxidoreductase activity"/>
    <property type="evidence" value="ECO:0007669"/>
    <property type="project" value="InterPro"/>
</dbReference>
<dbReference type="InterPro" id="IPR050723">
    <property type="entry name" value="CFA/CMAS"/>
</dbReference>
<dbReference type="InterPro" id="IPR002937">
    <property type="entry name" value="Amino_oxidase"/>
</dbReference>
<keyword evidence="1" id="KW-0812">Transmembrane</keyword>
<evidence type="ECO:0000313" key="4">
    <source>
        <dbReference type="Proteomes" id="UP000285060"/>
    </source>
</evidence>
<accession>A0A3R6WMZ2</accession>
<dbReference type="Pfam" id="PF01593">
    <property type="entry name" value="Amino_oxidase"/>
    <property type="match status" value="1"/>
</dbReference>
<keyword evidence="4" id="KW-1185">Reference proteome</keyword>
<dbReference type="PANTHER" id="PTHR43667">
    <property type="entry name" value="CYCLOPROPANE-FATTY-ACYL-PHOSPHOLIPID SYNTHASE"/>
    <property type="match status" value="1"/>
</dbReference>
<dbReference type="Gene3D" id="3.40.50.150">
    <property type="entry name" value="Vaccinia Virus protein VP39"/>
    <property type="match status" value="1"/>
</dbReference>
<proteinExistence type="predicted"/>
<dbReference type="CDD" id="cd02440">
    <property type="entry name" value="AdoMet_MTases"/>
    <property type="match status" value="1"/>
</dbReference>
<keyword evidence="1" id="KW-0472">Membrane</keyword>
<gene>
    <name evidence="3" type="ORF">DYB32_004020</name>
</gene>
<dbReference type="SUPFAM" id="SSF53335">
    <property type="entry name" value="S-adenosyl-L-methionine-dependent methyltransferases"/>
    <property type="match status" value="1"/>
</dbReference>
<dbReference type="InterPro" id="IPR010775">
    <property type="entry name" value="DUF1365"/>
</dbReference>
<organism evidence="3 4">
    <name type="scientific">Aphanomyces invadans</name>
    <dbReference type="NCBI Taxonomy" id="157072"/>
    <lineage>
        <taxon>Eukaryota</taxon>
        <taxon>Sar</taxon>
        <taxon>Stramenopiles</taxon>
        <taxon>Oomycota</taxon>
        <taxon>Saprolegniomycetes</taxon>
        <taxon>Saprolegniales</taxon>
        <taxon>Verrucalvaceae</taxon>
        <taxon>Aphanomyces</taxon>
    </lineage>
</organism>
<dbReference type="Pfam" id="PF07103">
    <property type="entry name" value="DUF1365"/>
    <property type="match status" value="1"/>
</dbReference>
<comment type="caution">
    <text evidence="3">The sequence shown here is derived from an EMBL/GenBank/DDBJ whole genome shotgun (WGS) entry which is preliminary data.</text>
</comment>
<evidence type="ECO:0000313" key="3">
    <source>
        <dbReference type="EMBL" id="RHY30782.1"/>
    </source>
</evidence>
<dbReference type="InterPro" id="IPR036188">
    <property type="entry name" value="FAD/NAD-bd_sf"/>
</dbReference>
<keyword evidence="1" id="KW-1133">Transmembrane helix</keyword>
<dbReference type="PANTHER" id="PTHR43667:SF2">
    <property type="entry name" value="FATTY ACID C-METHYL TRANSFERASE"/>
    <property type="match status" value="1"/>
</dbReference>
<sequence length="1330" mass="146193">MDVQSTERSLSNLRTVPLMVNPTAASPKRVVIVGSGVTGLVAARTLSKYSDCHVTLVEAADRVGGHAYTIDGPSGERMDIGFMVMNDLTYPNLIKLFAEVGAAVEPSDMSFSVFDDTDSWSFQSSWSWTLDNIFRPRLWHFVRAHREFATRGLAFLADETPRTTSTREFAAGLNPRFVDKWLVPFISAVWSTSADGAMDFPIQPLLKFMHHHMFLTLETVKWTTPAGRSESYVQKVLDMCPQLVVRTSSPAARIDVANKRLVLKSGEELPYDALILTCSAPQAAALEPPISTRAWLSQFSTLSSRIACHTSGAGMPPVHNDRSSWNVSSTPAAGPQVTYWISRLQSLENKSVYLSLNPATTPDGTFFETDLAHPVMNASAYQGQLDESKFQGHEGVYFAGAWLRNGFHEDGAVSGLMAARRAIGREDIPVEFPTLAGLPAAPVVGSSYHARFLPAKHAYAIHYDMHLHRFDTRSPPKNFCRTDHFGDPSVPLDTCVRRELATRLNYWPLGKIEAVANLRYLGLGFNPITPYFCHDEIGTLQALVLEVHNTPWNERCLYAMRVRPNDVLEPAVQPKAMHVSPFNTPPSAIDQPAAEYEFKLVGKSSITVTLREQVSKAVIMTASWKVDYTKSHDVHTGSWRTVIQIYYQAVALLVGGLAMQSYEAQPKTAWTSPLILFPTLAFGAVVAVQYSQGLLLSSVLFALLTPLVALHHRYHGAMLPYSILAVVVGAIAFAHAALHSTPSFGTHGGVAAIAALAASHFTTPDHFTCLRVLSYANAAIAVVGESVLPHWAHLCAAYMSVLFFWTSRESTSNGVGWAVTGIQAISAMRLASEALVDPRASPLVESLHGLLATHLLYGLLAPSSNWEFYLHAIVVCFIGVLHPWEPTLFSWPFLTGLIGLQVFISTAYAYLSRSSDFLACRDRFVTRGMQLALSAATNGQLYLTQDENDPIPAAADPAAPVAVLVVNKPFAFFEALLSNGELGLGEAFVRNEWAVGPNTSLVQVLSTLAGANLQENWLVLALPYLSPSFYFRRAAFLLRFGALDRTQSANSIAEHYDDGNALFRAFLGDDMVYTSASWDGLPPNTPLAEAQRHKVQRILDLTLAKPGEKLVDIGSGWGYLVHAARKAGIDATGLCNCRSMVGAARARYGDSNFALQDYRDIPATHDHAAVTAVEMIEAVPAAHYSDFAAACDRALKPGGRVVMQVIHAYAFNNPVARSRSPTPLGTFVTTHIFPGQQVPNLDFLHEAFIEHKFKRVFTETRSHDYADTLKLWADNLDAARHTLPPTVYRKYKYYLNWCEVGFRIEKLHLSRVVFEKPVATAVKPAKAKML</sequence>
<evidence type="ECO:0000256" key="1">
    <source>
        <dbReference type="SAM" id="Phobius"/>
    </source>
</evidence>
<protein>
    <recommendedName>
        <fullName evidence="2">Amine oxidase domain-containing protein</fullName>
    </recommendedName>
</protein>